<evidence type="ECO:0000259" key="13">
    <source>
        <dbReference type="PROSITE" id="PS51483"/>
    </source>
</evidence>
<keyword evidence="5 11" id="KW-0547">Nucleotide-binding</keyword>
<feature type="binding site" evidence="11">
    <location>
        <position position="347"/>
    </location>
    <ligand>
        <name>Mg(2+)</name>
        <dbReference type="ChEBI" id="CHEBI:18420"/>
        <note>shared with alpha subunit</note>
    </ligand>
</feature>
<dbReference type="InterPro" id="IPR041616">
    <property type="entry name" value="PheRS_beta_core"/>
</dbReference>
<proteinExistence type="inferred from homology"/>
<keyword evidence="4 11" id="KW-0479">Metal-binding</keyword>
<dbReference type="Pfam" id="PF17759">
    <property type="entry name" value="tRNA_synthFbeta"/>
    <property type="match status" value="1"/>
</dbReference>
<dbReference type="Gene3D" id="3.30.70.380">
    <property type="entry name" value="Ferrodoxin-fold anticodon-binding domain"/>
    <property type="match status" value="1"/>
</dbReference>
<evidence type="ECO:0000256" key="4">
    <source>
        <dbReference type="ARBA" id="ARBA00022723"/>
    </source>
</evidence>
<gene>
    <name evidence="11" type="primary">pheT</name>
    <name evidence="14" type="ORF">A3H53_04860</name>
</gene>
<accession>A0A1F6XW29</accession>
<keyword evidence="3 11" id="KW-0436">Ligase</keyword>
<name>A0A1F6XW29_9BACT</name>
<dbReference type="PANTHER" id="PTHR10947">
    <property type="entry name" value="PHENYLALANYL-TRNA SYNTHETASE BETA CHAIN AND LEUCINE-RICH REPEAT-CONTAINING PROTEIN 47"/>
    <property type="match status" value="1"/>
</dbReference>
<dbReference type="SUPFAM" id="SSF56037">
    <property type="entry name" value="PheT/TilS domain"/>
    <property type="match status" value="1"/>
</dbReference>
<dbReference type="Gene3D" id="3.30.56.10">
    <property type="match status" value="2"/>
</dbReference>
<keyword evidence="8 11" id="KW-0648">Protein biosynthesis</keyword>
<dbReference type="Pfam" id="PF03483">
    <property type="entry name" value="B3_4"/>
    <property type="match status" value="1"/>
</dbReference>
<protein>
    <recommendedName>
        <fullName evidence="11">Phenylalanine--tRNA ligase beta subunit</fullName>
        <ecNumber evidence="11">6.1.1.20</ecNumber>
    </recommendedName>
    <alternativeName>
        <fullName evidence="11">Phenylalanyl-tRNA synthetase beta subunit</fullName>
        <shortName evidence="11">PheRS</shortName>
    </alternativeName>
</protein>
<evidence type="ECO:0000256" key="9">
    <source>
        <dbReference type="ARBA" id="ARBA00023146"/>
    </source>
</evidence>
<dbReference type="InterPro" id="IPR005147">
    <property type="entry name" value="tRNA_synthase_B5-dom"/>
</dbReference>
<dbReference type="InterPro" id="IPR036690">
    <property type="entry name" value="Fdx_antiC-bd_sf"/>
</dbReference>
<dbReference type="InterPro" id="IPR004532">
    <property type="entry name" value="Phe-tRNA-ligase_IIc_bsu_bact"/>
</dbReference>
<dbReference type="PROSITE" id="PS51483">
    <property type="entry name" value="B5"/>
    <property type="match status" value="1"/>
</dbReference>
<feature type="domain" description="B5" evidence="13">
    <location>
        <begin position="282"/>
        <end position="359"/>
    </location>
</feature>
<dbReference type="InterPro" id="IPR005146">
    <property type="entry name" value="B3/B4_tRNA-bd"/>
</dbReference>
<feature type="domain" description="FDX-ACB" evidence="12">
    <location>
        <begin position="542"/>
        <end position="635"/>
    </location>
</feature>
<dbReference type="SUPFAM" id="SSF46955">
    <property type="entry name" value="Putative DNA-binding domain"/>
    <property type="match status" value="2"/>
</dbReference>
<feature type="binding site" evidence="11">
    <location>
        <position position="346"/>
    </location>
    <ligand>
        <name>Mg(2+)</name>
        <dbReference type="ChEBI" id="CHEBI:18420"/>
        <note>shared with alpha subunit</note>
    </ligand>
</feature>
<feature type="binding site" evidence="11">
    <location>
        <position position="337"/>
    </location>
    <ligand>
        <name>Mg(2+)</name>
        <dbReference type="ChEBI" id="CHEBI:18420"/>
        <note>shared with alpha subunit</note>
    </ligand>
</feature>
<comment type="subunit">
    <text evidence="2 11">Tetramer of two alpha and two beta subunits.</text>
</comment>
<dbReference type="SUPFAM" id="SSF54991">
    <property type="entry name" value="Anticodon-binding domain of PheRS"/>
    <property type="match status" value="1"/>
</dbReference>
<evidence type="ECO:0000256" key="11">
    <source>
        <dbReference type="HAMAP-Rule" id="MF_00283"/>
    </source>
</evidence>
<comment type="catalytic activity">
    <reaction evidence="10 11">
        <text>tRNA(Phe) + L-phenylalanine + ATP = L-phenylalanyl-tRNA(Phe) + AMP + diphosphate + H(+)</text>
        <dbReference type="Rhea" id="RHEA:19413"/>
        <dbReference type="Rhea" id="RHEA-COMP:9668"/>
        <dbReference type="Rhea" id="RHEA-COMP:9699"/>
        <dbReference type="ChEBI" id="CHEBI:15378"/>
        <dbReference type="ChEBI" id="CHEBI:30616"/>
        <dbReference type="ChEBI" id="CHEBI:33019"/>
        <dbReference type="ChEBI" id="CHEBI:58095"/>
        <dbReference type="ChEBI" id="CHEBI:78442"/>
        <dbReference type="ChEBI" id="CHEBI:78531"/>
        <dbReference type="ChEBI" id="CHEBI:456215"/>
        <dbReference type="EC" id="6.1.1.20"/>
    </reaction>
</comment>
<dbReference type="AlphaFoldDB" id="A0A1F6XW29"/>
<evidence type="ECO:0000256" key="7">
    <source>
        <dbReference type="ARBA" id="ARBA00022842"/>
    </source>
</evidence>
<comment type="similarity">
    <text evidence="1 11">Belongs to the phenylalanyl-tRNA synthetase beta subunit family. Type 1 subfamily.</text>
</comment>
<dbReference type="Gene3D" id="3.50.40.10">
    <property type="entry name" value="Phenylalanyl-trna Synthetase, Chain B, domain 3"/>
    <property type="match status" value="1"/>
</dbReference>
<evidence type="ECO:0000256" key="3">
    <source>
        <dbReference type="ARBA" id="ARBA00022598"/>
    </source>
</evidence>
<feature type="binding site" evidence="11">
    <location>
        <position position="343"/>
    </location>
    <ligand>
        <name>Mg(2+)</name>
        <dbReference type="ChEBI" id="CHEBI:18420"/>
        <note>shared with alpha subunit</note>
    </ligand>
</feature>
<dbReference type="InterPro" id="IPR045060">
    <property type="entry name" value="Phe-tRNA-ligase_IIc_bsu"/>
</dbReference>
<dbReference type="GO" id="GO:0003723">
    <property type="term" value="F:RNA binding"/>
    <property type="evidence" value="ECO:0007669"/>
    <property type="project" value="InterPro"/>
</dbReference>
<dbReference type="PANTHER" id="PTHR10947:SF0">
    <property type="entry name" value="PHENYLALANINE--TRNA LIGASE BETA SUBUNIT"/>
    <property type="match status" value="1"/>
</dbReference>
<dbReference type="GO" id="GO:0004826">
    <property type="term" value="F:phenylalanine-tRNA ligase activity"/>
    <property type="evidence" value="ECO:0007669"/>
    <property type="project" value="UniProtKB-UniRule"/>
</dbReference>
<keyword evidence="6 11" id="KW-0067">ATP-binding</keyword>
<evidence type="ECO:0000313" key="15">
    <source>
        <dbReference type="Proteomes" id="UP000176479"/>
    </source>
</evidence>
<dbReference type="SUPFAM" id="SSF55681">
    <property type="entry name" value="Class II aaRS and biotin synthetases"/>
    <property type="match status" value="1"/>
</dbReference>
<comment type="caution">
    <text evidence="14">The sequence shown here is derived from an EMBL/GenBank/DDBJ whole genome shotgun (WGS) entry which is preliminary data.</text>
</comment>
<evidence type="ECO:0000256" key="2">
    <source>
        <dbReference type="ARBA" id="ARBA00011209"/>
    </source>
</evidence>
<keyword evidence="9 11" id="KW-0030">Aminoacyl-tRNA synthetase</keyword>
<dbReference type="SMART" id="SM00873">
    <property type="entry name" value="B3_4"/>
    <property type="match status" value="1"/>
</dbReference>
<dbReference type="InterPro" id="IPR009061">
    <property type="entry name" value="DNA-bd_dom_put_sf"/>
</dbReference>
<dbReference type="EMBL" id="MFVK01000037">
    <property type="protein sequence ID" value="OGI98317.1"/>
    <property type="molecule type" value="Genomic_DNA"/>
</dbReference>
<dbReference type="GO" id="GO:0009328">
    <property type="term" value="C:phenylalanine-tRNA ligase complex"/>
    <property type="evidence" value="ECO:0007669"/>
    <property type="project" value="TreeGrafter"/>
</dbReference>
<dbReference type="SMART" id="SM00874">
    <property type="entry name" value="B5"/>
    <property type="match status" value="1"/>
</dbReference>
<dbReference type="InterPro" id="IPR045864">
    <property type="entry name" value="aa-tRNA-synth_II/BPL/LPL"/>
</dbReference>
<sequence>MKFSYPFIKKLVPQAPVKAKLIDGLNMKAFETEPLDGDAFEVKLSPNRYSDAASHWGIAREVAAVFNLKIKVDDKKVVNFPQNKGLFKIKVLDNKLCPRYVGRLFELKKVGDSPSWMKKLLHSCGLRPINGVVDIMNYVMLETGQPLHAFDADGIEKGIIVRSAKNNEEITSLDGVRYHLDEKDIVIADGKGPLAIAGVKGGKRAEVNKNTRRIIVEAANFDQVSIYKTMKKLPLTTDASLRFSHGLNPHLALTGMDRATVLLKDILGAKVTDSMDVSAKLPGKKIIEFNVDKFNKFIGLNLDKKSVVNYLKRLGFTIQDFKKSNSFLAEPPVLRDDINIFEDLTEEVARLCGLDELKSFPPVVGLQPAEIQDDVVLKSKVKKILVGFGFSEVYNYSFTGQKDKDSSELENPISQDKKYLRTGLSLGLKGNLRTNSKDLDNMRIFEVGRVWRANSESLRLGVALKEEDALFHLKGILSRLLEGVGLTEILMKPDSKNRLLIESDNNVLGFIEVVHKNVSLAEINLGDIVLLTIGENEYRPLPKYPAIMRDISIVVPAEVRVGEVMEAIDNLSLKDVEDVDLVDYFDKFGGDSKKKSLTFRIVFRSYQKTLTDEEVEKEFSKIGQALTRLLKAVVR</sequence>
<evidence type="ECO:0000259" key="12">
    <source>
        <dbReference type="PROSITE" id="PS51447"/>
    </source>
</evidence>
<comment type="cofactor">
    <cofactor evidence="11">
        <name>Mg(2+)</name>
        <dbReference type="ChEBI" id="CHEBI:18420"/>
    </cofactor>
    <text evidence="11">Binds 2 magnesium ions per tetramer.</text>
</comment>
<evidence type="ECO:0000256" key="6">
    <source>
        <dbReference type="ARBA" id="ARBA00022840"/>
    </source>
</evidence>
<dbReference type="NCBIfam" id="TIGR00472">
    <property type="entry name" value="pheT_bact"/>
    <property type="match status" value="1"/>
</dbReference>
<reference evidence="14 15" key="1">
    <citation type="journal article" date="2016" name="Nat. Commun.">
        <title>Thousands of microbial genomes shed light on interconnected biogeochemical processes in an aquifer system.</title>
        <authorList>
            <person name="Anantharaman K."/>
            <person name="Brown C.T."/>
            <person name="Hug L.A."/>
            <person name="Sharon I."/>
            <person name="Castelle C.J."/>
            <person name="Probst A.J."/>
            <person name="Thomas B.C."/>
            <person name="Singh A."/>
            <person name="Wilkins M.J."/>
            <person name="Karaoz U."/>
            <person name="Brodie E.L."/>
            <person name="Williams K.H."/>
            <person name="Hubbard S.S."/>
            <person name="Banfield J.F."/>
        </authorList>
    </citation>
    <scope>NUCLEOTIDE SEQUENCE [LARGE SCALE GENOMIC DNA]</scope>
</reference>
<evidence type="ECO:0000256" key="5">
    <source>
        <dbReference type="ARBA" id="ARBA00022741"/>
    </source>
</evidence>
<keyword evidence="7 11" id="KW-0460">Magnesium</keyword>
<dbReference type="Proteomes" id="UP000176479">
    <property type="component" value="Unassembled WGS sequence"/>
</dbReference>
<evidence type="ECO:0000256" key="10">
    <source>
        <dbReference type="ARBA" id="ARBA00049255"/>
    </source>
</evidence>
<keyword evidence="11" id="KW-0963">Cytoplasm</keyword>
<dbReference type="SMART" id="SM00896">
    <property type="entry name" value="FDX-ACB"/>
    <property type="match status" value="1"/>
</dbReference>
<evidence type="ECO:0000256" key="1">
    <source>
        <dbReference type="ARBA" id="ARBA00008653"/>
    </source>
</evidence>
<organism evidence="14 15">
    <name type="scientific">Candidatus Nomurabacteria bacterium RIFCSPLOWO2_02_FULL_40_10</name>
    <dbReference type="NCBI Taxonomy" id="1801786"/>
    <lineage>
        <taxon>Bacteria</taxon>
        <taxon>Candidatus Nomuraibacteriota</taxon>
    </lineage>
</organism>
<dbReference type="EC" id="6.1.1.20" evidence="11"/>
<dbReference type="PROSITE" id="PS51447">
    <property type="entry name" value="FDX_ACB"/>
    <property type="match status" value="1"/>
</dbReference>
<dbReference type="InterPro" id="IPR005121">
    <property type="entry name" value="Fdx_antiC-bd"/>
</dbReference>
<dbReference type="Pfam" id="PF03147">
    <property type="entry name" value="FDX-ACB"/>
    <property type="match status" value="1"/>
</dbReference>
<evidence type="ECO:0000313" key="14">
    <source>
        <dbReference type="EMBL" id="OGI98317.1"/>
    </source>
</evidence>
<evidence type="ECO:0000256" key="8">
    <source>
        <dbReference type="ARBA" id="ARBA00022917"/>
    </source>
</evidence>
<dbReference type="Gene3D" id="3.30.930.10">
    <property type="entry name" value="Bira Bifunctional Protein, Domain 2"/>
    <property type="match status" value="1"/>
</dbReference>
<dbReference type="GO" id="GO:0000287">
    <property type="term" value="F:magnesium ion binding"/>
    <property type="evidence" value="ECO:0007669"/>
    <property type="project" value="UniProtKB-UniRule"/>
</dbReference>
<dbReference type="GO" id="GO:0005524">
    <property type="term" value="F:ATP binding"/>
    <property type="evidence" value="ECO:0007669"/>
    <property type="project" value="UniProtKB-UniRule"/>
</dbReference>
<comment type="subcellular location">
    <subcellularLocation>
        <location evidence="11">Cytoplasm</location>
    </subcellularLocation>
</comment>
<dbReference type="Pfam" id="PF03484">
    <property type="entry name" value="B5"/>
    <property type="match status" value="1"/>
</dbReference>
<dbReference type="GO" id="GO:0006432">
    <property type="term" value="P:phenylalanyl-tRNA aminoacylation"/>
    <property type="evidence" value="ECO:0007669"/>
    <property type="project" value="UniProtKB-UniRule"/>
</dbReference>
<dbReference type="HAMAP" id="MF_00283">
    <property type="entry name" value="Phe_tRNA_synth_beta1"/>
    <property type="match status" value="1"/>
</dbReference>
<dbReference type="InterPro" id="IPR020825">
    <property type="entry name" value="Phe-tRNA_synthase-like_B3/B4"/>
</dbReference>